<proteinExistence type="predicted"/>
<organism evidence="1 2">
    <name type="scientific">Gemella morbillorum</name>
    <dbReference type="NCBI Taxonomy" id="29391"/>
    <lineage>
        <taxon>Bacteria</taxon>
        <taxon>Bacillati</taxon>
        <taxon>Bacillota</taxon>
        <taxon>Bacilli</taxon>
        <taxon>Bacillales</taxon>
        <taxon>Gemellaceae</taxon>
        <taxon>Gemella</taxon>
    </lineage>
</organism>
<evidence type="ECO:0000313" key="1">
    <source>
        <dbReference type="EMBL" id="QGS08943.1"/>
    </source>
</evidence>
<protein>
    <submittedName>
        <fullName evidence="1">Uncharacterized protein</fullName>
    </submittedName>
</protein>
<dbReference type="AlphaFoldDB" id="A0AAP9HC82"/>
<dbReference type="EMBL" id="CP046314">
    <property type="protein sequence ID" value="QGS08943.1"/>
    <property type="molecule type" value="Genomic_DNA"/>
</dbReference>
<keyword evidence="2" id="KW-1185">Reference proteome</keyword>
<dbReference type="Proteomes" id="UP000425411">
    <property type="component" value="Chromosome"/>
</dbReference>
<evidence type="ECO:0000313" key="2">
    <source>
        <dbReference type="Proteomes" id="UP000425411"/>
    </source>
</evidence>
<sequence length="274" mass="31924">MATIYKYKVNMSELSEQIRDDINYLKDITDKLYFSINDKVIVYDEKDINVKYKLIDLEKNHDRRIISGRLIKIFEESDISKYDEMENTVESTKMKNQAHCVAFSFKVDTEIIAYIPKRNLSRNEFNKYFSKILTESLSEIGIVNLQPIVDRGTLRQRLNEMEVATEFSFVIVKPNGIGDDEIKELSNDLIETGSEKAEIKFKGNRKNPLKKNAQIIKKFVSFIESGWGQFKAIGYKQDNSPMTIDTSKDTIQKMYVAESNKDSHMHIQERVFPK</sequence>
<name>A0AAP9HC82_9BACL</name>
<dbReference type="InterPro" id="IPR031832">
    <property type="entry name" value="DUF4747"/>
</dbReference>
<reference evidence="1 2" key="1">
    <citation type="submission" date="2019-11" db="EMBL/GenBank/DDBJ databases">
        <title>FDA dAtabase for Regulatory Grade micrObial Sequences (FDA-ARGOS): Supporting development and validation of Infectious Disease Dx tests.</title>
        <authorList>
            <person name="Turner S."/>
            <person name="Byrd R."/>
            <person name="Tallon L."/>
            <person name="Sadzewicz L."/>
            <person name="Vavikolanu K."/>
            <person name="Mehta A."/>
            <person name="Aluvathingal J."/>
            <person name="Nadendla S."/>
            <person name="Myers T."/>
            <person name="Yan Y."/>
            <person name="Sichtig H."/>
        </authorList>
    </citation>
    <scope>NUCLEOTIDE SEQUENCE [LARGE SCALE GENOMIC DNA]</scope>
    <source>
        <strain evidence="1 2">FDAARGOS_741</strain>
    </source>
</reference>
<accession>A0AAP9HC82</accession>
<gene>
    <name evidence="1" type="ORF">FOC49_03100</name>
</gene>
<dbReference type="Pfam" id="PF15931">
    <property type="entry name" value="DUF4747"/>
    <property type="match status" value="1"/>
</dbReference>
<dbReference type="RefSeq" id="WP_004633327.1">
    <property type="nucleotide sequence ID" value="NZ_CP046314.1"/>
</dbReference>